<feature type="region of interest" description="Disordered" evidence="1">
    <location>
        <begin position="179"/>
        <end position="282"/>
    </location>
</feature>
<evidence type="ECO:0000313" key="2">
    <source>
        <dbReference type="EMBL" id="KAJ1209025.1"/>
    </source>
</evidence>
<name>A0AAV7W9M6_PLEWA</name>
<feature type="region of interest" description="Disordered" evidence="1">
    <location>
        <begin position="1"/>
        <end position="166"/>
    </location>
</feature>
<feature type="compositionally biased region" description="Basic residues" evidence="1">
    <location>
        <begin position="188"/>
        <end position="199"/>
    </location>
</feature>
<protein>
    <submittedName>
        <fullName evidence="2">Uncharacterized protein</fullName>
    </submittedName>
</protein>
<proteinExistence type="predicted"/>
<evidence type="ECO:0000313" key="3">
    <source>
        <dbReference type="Proteomes" id="UP001066276"/>
    </source>
</evidence>
<gene>
    <name evidence="2" type="ORF">NDU88_004404</name>
</gene>
<evidence type="ECO:0000256" key="1">
    <source>
        <dbReference type="SAM" id="MobiDB-lite"/>
    </source>
</evidence>
<feature type="compositionally biased region" description="Low complexity" evidence="1">
    <location>
        <begin position="219"/>
        <end position="228"/>
    </location>
</feature>
<sequence>MFTHYWGEGQRPLGARCGRAETPPRPRAGFCARVGFGPPATSSRNSSEGTALRSDATLAPCRRSSKTSKSPPKASIPPLADRRRGAPVSGRVSSPDRPRTHASAAPVHRVPGSRRERQHAADTSVAASPGSRKRARREHVGNSRSASQNSTLPVADRRERQTWHGWQCSRRQCLQQTLREQAAARGRAQIRRHTRHRKGQNAPEPGGKEKSHLLRAARRQNAARSANRPQPHTAKAERAPRPLKAGPHGTLSLAQTVTRPQGLGKQKQARNFAGPLYKKNNK</sequence>
<dbReference type="Proteomes" id="UP001066276">
    <property type="component" value="Chromosome 1_2"/>
</dbReference>
<dbReference type="AlphaFoldDB" id="A0AAV7W9M6"/>
<feature type="compositionally biased region" description="Low complexity" evidence="1">
    <location>
        <begin position="67"/>
        <end position="78"/>
    </location>
</feature>
<reference evidence="2" key="1">
    <citation type="journal article" date="2022" name="bioRxiv">
        <title>Sequencing and chromosome-scale assembly of the giantPleurodeles waltlgenome.</title>
        <authorList>
            <person name="Brown T."/>
            <person name="Elewa A."/>
            <person name="Iarovenko S."/>
            <person name="Subramanian E."/>
            <person name="Araus A.J."/>
            <person name="Petzold A."/>
            <person name="Susuki M."/>
            <person name="Suzuki K.-i.T."/>
            <person name="Hayashi T."/>
            <person name="Toyoda A."/>
            <person name="Oliveira C."/>
            <person name="Osipova E."/>
            <person name="Leigh N.D."/>
            <person name="Simon A."/>
            <person name="Yun M.H."/>
        </authorList>
    </citation>
    <scope>NUCLEOTIDE SEQUENCE</scope>
    <source>
        <strain evidence="2">20211129_DDA</strain>
        <tissue evidence="2">Liver</tissue>
    </source>
</reference>
<feature type="compositionally biased region" description="Polar residues" evidence="1">
    <location>
        <begin position="142"/>
        <end position="152"/>
    </location>
</feature>
<feature type="compositionally biased region" description="Polar residues" evidence="1">
    <location>
        <begin position="40"/>
        <end position="49"/>
    </location>
</feature>
<keyword evidence="3" id="KW-1185">Reference proteome</keyword>
<dbReference type="EMBL" id="JANPWB010000002">
    <property type="protein sequence ID" value="KAJ1209025.1"/>
    <property type="molecule type" value="Genomic_DNA"/>
</dbReference>
<comment type="caution">
    <text evidence="2">The sequence shown here is derived from an EMBL/GenBank/DDBJ whole genome shotgun (WGS) entry which is preliminary data.</text>
</comment>
<organism evidence="2 3">
    <name type="scientific">Pleurodeles waltl</name>
    <name type="common">Iberian ribbed newt</name>
    <dbReference type="NCBI Taxonomy" id="8319"/>
    <lineage>
        <taxon>Eukaryota</taxon>
        <taxon>Metazoa</taxon>
        <taxon>Chordata</taxon>
        <taxon>Craniata</taxon>
        <taxon>Vertebrata</taxon>
        <taxon>Euteleostomi</taxon>
        <taxon>Amphibia</taxon>
        <taxon>Batrachia</taxon>
        <taxon>Caudata</taxon>
        <taxon>Salamandroidea</taxon>
        <taxon>Salamandridae</taxon>
        <taxon>Pleurodelinae</taxon>
        <taxon>Pleurodeles</taxon>
    </lineage>
</organism>
<accession>A0AAV7W9M6</accession>